<keyword evidence="3" id="KW-1185">Reference proteome</keyword>
<reference evidence="3" key="1">
    <citation type="journal article" date="2012" name="Nat. Biotechnol.">
        <title>Reference genome sequence of the model plant Setaria.</title>
        <authorList>
            <person name="Bennetzen J.L."/>
            <person name="Schmutz J."/>
            <person name="Wang H."/>
            <person name="Percifield R."/>
            <person name="Hawkins J."/>
            <person name="Pontaroli A.C."/>
            <person name="Estep M."/>
            <person name="Feng L."/>
            <person name="Vaughn J.N."/>
            <person name="Grimwood J."/>
            <person name="Jenkins J."/>
            <person name="Barry K."/>
            <person name="Lindquist E."/>
            <person name="Hellsten U."/>
            <person name="Deshpande S."/>
            <person name="Wang X."/>
            <person name="Wu X."/>
            <person name="Mitros T."/>
            <person name="Triplett J."/>
            <person name="Yang X."/>
            <person name="Ye C.Y."/>
            <person name="Mauro-Herrera M."/>
            <person name="Wang L."/>
            <person name="Li P."/>
            <person name="Sharma M."/>
            <person name="Sharma R."/>
            <person name="Ronald P.C."/>
            <person name="Panaud O."/>
            <person name="Kellogg E.A."/>
            <person name="Brutnell T.P."/>
            <person name="Doust A.N."/>
            <person name="Tuskan G.A."/>
            <person name="Rokhsar D."/>
            <person name="Devos K.M."/>
        </authorList>
    </citation>
    <scope>NUCLEOTIDE SEQUENCE [LARGE SCALE GENOMIC DNA]</scope>
    <source>
        <strain evidence="3">cv. Yugu1</strain>
    </source>
</reference>
<reference evidence="2" key="2">
    <citation type="submission" date="2018-08" db="UniProtKB">
        <authorList>
            <consortium name="EnsemblPlants"/>
        </authorList>
    </citation>
    <scope>IDENTIFICATION</scope>
    <source>
        <strain evidence="2">Yugu1</strain>
    </source>
</reference>
<accession>K3YAN2</accession>
<dbReference type="EMBL" id="AGNK02004302">
    <property type="status" value="NOT_ANNOTATED_CDS"/>
    <property type="molecule type" value="Genomic_DNA"/>
</dbReference>
<keyword evidence="1" id="KW-1133">Transmembrane helix</keyword>
<dbReference type="Gramene" id="KQK96887">
    <property type="protein sequence ID" value="KQK96887"/>
    <property type="gene ID" value="SETIT_011274mg"/>
</dbReference>
<evidence type="ECO:0000313" key="2">
    <source>
        <dbReference type="EnsemblPlants" id="KQK96887"/>
    </source>
</evidence>
<evidence type="ECO:0000256" key="1">
    <source>
        <dbReference type="SAM" id="Phobius"/>
    </source>
</evidence>
<evidence type="ECO:0000313" key="3">
    <source>
        <dbReference type="Proteomes" id="UP000004995"/>
    </source>
</evidence>
<organism evidence="2 3">
    <name type="scientific">Setaria italica</name>
    <name type="common">Foxtail millet</name>
    <name type="synonym">Panicum italicum</name>
    <dbReference type="NCBI Taxonomy" id="4555"/>
    <lineage>
        <taxon>Eukaryota</taxon>
        <taxon>Viridiplantae</taxon>
        <taxon>Streptophyta</taxon>
        <taxon>Embryophyta</taxon>
        <taxon>Tracheophyta</taxon>
        <taxon>Spermatophyta</taxon>
        <taxon>Magnoliopsida</taxon>
        <taxon>Liliopsida</taxon>
        <taxon>Poales</taxon>
        <taxon>Poaceae</taxon>
        <taxon>PACMAD clade</taxon>
        <taxon>Panicoideae</taxon>
        <taxon>Panicodae</taxon>
        <taxon>Paniceae</taxon>
        <taxon>Cenchrinae</taxon>
        <taxon>Setaria</taxon>
    </lineage>
</organism>
<keyword evidence="1" id="KW-0812">Transmembrane</keyword>
<keyword evidence="1" id="KW-0472">Membrane</keyword>
<sequence length="138" mass="15295">MLLVTLSPLPQTLDQRISAALERIGSGRRHRIWKTTREAWRTGPDSTADAAGTSPIGRAAKATATPVRHAAAEPRAPPGELRIRPQAPSGSSFFFQLRTNGLFVLLRFFSRCSISLFIFVYFYIILFITKIAIYSLAS</sequence>
<dbReference type="HOGENOM" id="CLU_1858735_0_0_1"/>
<dbReference type="Proteomes" id="UP000004995">
    <property type="component" value="Unassembled WGS sequence"/>
</dbReference>
<dbReference type="InParanoid" id="K3YAN2"/>
<protein>
    <submittedName>
        <fullName evidence="2">Uncharacterized protein</fullName>
    </submittedName>
</protein>
<dbReference type="EnsemblPlants" id="KQK96887">
    <property type="protein sequence ID" value="KQK96887"/>
    <property type="gene ID" value="SETIT_011274mg"/>
</dbReference>
<proteinExistence type="predicted"/>
<name>K3YAN2_SETIT</name>
<feature type="transmembrane region" description="Helical" evidence="1">
    <location>
        <begin position="116"/>
        <end position="137"/>
    </location>
</feature>
<dbReference type="AlphaFoldDB" id="K3YAN2"/>